<dbReference type="CDD" id="cd07521">
    <property type="entry name" value="HAD_FCP1-like"/>
    <property type="match status" value="1"/>
</dbReference>
<dbReference type="SUPFAM" id="SSF56784">
    <property type="entry name" value="HAD-like"/>
    <property type="match status" value="1"/>
</dbReference>
<feature type="region of interest" description="Disordered" evidence="1">
    <location>
        <begin position="181"/>
        <end position="310"/>
    </location>
</feature>
<evidence type="ECO:0000313" key="3">
    <source>
        <dbReference type="EMBL" id="KAI1614074.1"/>
    </source>
</evidence>
<dbReference type="InterPro" id="IPR050365">
    <property type="entry name" value="TIM50"/>
</dbReference>
<feature type="compositionally biased region" description="Low complexity" evidence="1">
    <location>
        <begin position="62"/>
        <end position="71"/>
    </location>
</feature>
<keyword evidence="4" id="KW-1185">Reference proteome</keyword>
<gene>
    <name evidence="3" type="ORF">EDD36DRAFT_215958</name>
</gene>
<reference evidence="3" key="1">
    <citation type="journal article" date="2022" name="bioRxiv">
        <title>Deciphering the potential niche of two novel black yeast fungi from a biological soil crust based on their genomes, phenotypes, and melanin regulation.</title>
        <authorList>
            <consortium name="DOE Joint Genome Institute"/>
            <person name="Carr E.C."/>
            <person name="Barton Q."/>
            <person name="Grambo S."/>
            <person name="Sullivan M."/>
            <person name="Renfro C.M."/>
            <person name="Kuo A."/>
            <person name="Pangilinan J."/>
            <person name="Lipzen A."/>
            <person name="Keymanesh K."/>
            <person name="Savage E."/>
            <person name="Barry K."/>
            <person name="Grigoriev I.V."/>
            <person name="Riekhof W.R."/>
            <person name="Harris S.S."/>
        </authorList>
    </citation>
    <scope>NUCLEOTIDE SEQUENCE</scope>
    <source>
        <strain evidence="3">JF 03-4F</strain>
    </source>
</reference>
<name>A0AAN6DYW4_9EURO</name>
<feature type="domain" description="FCP1 homology" evidence="2">
    <location>
        <begin position="308"/>
        <end position="487"/>
    </location>
</feature>
<feature type="compositionally biased region" description="Basic and acidic residues" evidence="1">
    <location>
        <begin position="25"/>
        <end position="57"/>
    </location>
</feature>
<dbReference type="EMBL" id="MU404353">
    <property type="protein sequence ID" value="KAI1614074.1"/>
    <property type="molecule type" value="Genomic_DNA"/>
</dbReference>
<feature type="compositionally biased region" description="Low complexity" evidence="1">
    <location>
        <begin position="185"/>
        <end position="197"/>
    </location>
</feature>
<dbReference type="PANTHER" id="PTHR12210">
    <property type="entry name" value="DULLARD PROTEIN PHOSPHATASE"/>
    <property type="match status" value="1"/>
</dbReference>
<sequence length="508" mass="56811">MNSLNLISSRVIGQSQSASRPRSRSHGDLWNQEREEESTRGRSYSDELTAEIKKETDPDTPSPSQASAATSEGGDDVLKDEDEIDPLLGYDEKEDIAPETTGWHAFAKKLANALTAVLAAIGAPVVYLVKWLRDPDAKYSPVPRWSRRERIPSIGSVSAALLPNGTGDSQKLTNRVLHETKLRHSYSSESMNTSTSDSEAELRKAEKAQVKPKREKSGRDEVETRRSSIRIKEQTDPALKRRRQKKAASPLADGSPMTVDNIKSPTSPSTSLKITRYPHAPQPPRPLIPRRQPSYANLAPRSPTRGPTSLQQKTLVLDLDETLIHSLAKGGRMSSGHMVEVKLNVPVAVSSPQPGQATSMLGPQHPILYYVHKRPHCDEFLRKISKWYKLVVFTASVQEYADPVIDWLEQERKFFAGRYYRQHCTFRNGAYIKDLSSIEPDLSKVMILDNSPVSYIFHEDNAIPIEGWINDPTDNDLLHLIPMLEALQYVTDVRALLALRRGEAEVAT</sequence>
<dbReference type="NCBIfam" id="TIGR02251">
    <property type="entry name" value="HIF-SF_euk"/>
    <property type="match status" value="1"/>
</dbReference>
<dbReference type="FunFam" id="3.40.50.1000:FF:000089">
    <property type="entry name" value="NIF domain protein"/>
    <property type="match status" value="1"/>
</dbReference>
<accession>A0AAN6DYW4</accession>
<protein>
    <submittedName>
        <fullName evidence="3">Protein phosphatase</fullName>
    </submittedName>
</protein>
<feature type="compositionally biased region" description="Basic and acidic residues" evidence="1">
    <location>
        <begin position="215"/>
        <end position="239"/>
    </location>
</feature>
<dbReference type="Pfam" id="PF03031">
    <property type="entry name" value="NIF"/>
    <property type="match status" value="1"/>
</dbReference>
<dbReference type="AlphaFoldDB" id="A0AAN6DYW4"/>
<organism evidence="3 4">
    <name type="scientific">Exophiala viscosa</name>
    <dbReference type="NCBI Taxonomy" id="2486360"/>
    <lineage>
        <taxon>Eukaryota</taxon>
        <taxon>Fungi</taxon>
        <taxon>Dikarya</taxon>
        <taxon>Ascomycota</taxon>
        <taxon>Pezizomycotina</taxon>
        <taxon>Eurotiomycetes</taxon>
        <taxon>Chaetothyriomycetidae</taxon>
        <taxon>Chaetothyriales</taxon>
        <taxon>Herpotrichiellaceae</taxon>
        <taxon>Exophiala</taxon>
    </lineage>
</organism>
<feature type="region of interest" description="Disordered" evidence="1">
    <location>
        <begin position="1"/>
        <end position="80"/>
    </location>
</feature>
<dbReference type="InterPro" id="IPR011948">
    <property type="entry name" value="Dullard_phosphatase"/>
</dbReference>
<dbReference type="Gene3D" id="3.40.50.1000">
    <property type="entry name" value="HAD superfamily/HAD-like"/>
    <property type="match status" value="1"/>
</dbReference>
<feature type="compositionally biased region" description="Polar residues" evidence="1">
    <location>
        <begin position="261"/>
        <end position="273"/>
    </location>
</feature>
<comment type="caution">
    <text evidence="3">The sequence shown here is derived from an EMBL/GenBank/DDBJ whole genome shotgun (WGS) entry which is preliminary data.</text>
</comment>
<evidence type="ECO:0000313" key="4">
    <source>
        <dbReference type="Proteomes" id="UP001203852"/>
    </source>
</evidence>
<feature type="compositionally biased region" description="Polar residues" evidence="1">
    <location>
        <begin position="1"/>
        <end position="13"/>
    </location>
</feature>
<evidence type="ECO:0000259" key="2">
    <source>
        <dbReference type="PROSITE" id="PS50969"/>
    </source>
</evidence>
<dbReference type="PROSITE" id="PS50969">
    <property type="entry name" value="FCP1"/>
    <property type="match status" value="1"/>
</dbReference>
<dbReference type="SMART" id="SM00577">
    <property type="entry name" value="CPDc"/>
    <property type="match status" value="1"/>
</dbReference>
<proteinExistence type="predicted"/>
<evidence type="ECO:0000256" key="1">
    <source>
        <dbReference type="SAM" id="MobiDB-lite"/>
    </source>
</evidence>
<dbReference type="InterPro" id="IPR036412">
    <property type="entry name" value="HAD-like_sf"/>
</dbReference>
<dbReference type="InterPro" id="IPR004274">
    <property type="entry name" value="FCP1_dom"/>
</dbReference>
<feature type="compositionally biased region" description="Basic and acidic residues" evidence="1">
    <location>
        <begin position="200"/>
        <end position="209"/>
    </location>
</feature>
<dbReference type="InterPro" id="IPR023214">
    <property type="entry name" value="HAD_sf"/>
</dbReference>
<dbReference type="GO" id="GO:0016791">
    <property type="term" value="F:phosphatase activity"/>
    <property type="evidence" value="ECO:0007669"/>
    <property type="project" value="InterPro"/>
</dbReference>
<dbReference type="Proteomes" id="UP001203852">
    <property type="component" value="Unassembled WGS sequence"/>
</dbReference>